<evidence type="ECO:0000256" key="6">
    <source>
        <dbReference type="ARBA" id="ARBA00023268"/>
    </source>
</evidence>
<feature type="domain" description="PII-uridylyltransferase/Glutamine-synthetase adenylyltransferase" evidence="9">
    <location>
        <begin position="331"/>
        <end position="466"/>
    </location>
</feature>
<dbReference type="PANTHER" id="PTHR30621">
    <property type="entry name" value="GLUTAMINE SYNTHETASE ADENYLYLTRANSFERASE"/>
    <property type="match status" value="1"/>
</dbReference>
<dbReference type="EMBL" id="QORL01000003">
    <property type="protein sequence ID" value="TFF80361.1"/>
    <property type="molecule type" value="Genomic_DNA"/>
</dbReference>
<name>A0A5F0KF34_9GAMM</name>
<dbReference type="InterPro" id="IPR013546">
    <property type="entry name" value="PII_UdlTrfase/GS_AdlTrfase"/>
</dbReference>
<keyword evidence="3 7" id="KW-0547">Nucleotide-binding</keyword>
<evidence type="ECO:0000256" key="1">
    <source>
        <dbReference type="ARBA" id="ARBA00022679"/>
    </source>
</evidence>
<reference evidence="11 13" key="1">
    <citation type="submission" date="2018-06" db="EMBL/GenBank/DDBJ databases">
        <title>Occurrence of a novel blaKPC-2- and qnrS2- harbouring IncP6 plasmid from Aeromonas taiwanensis isolates recovered from the river sediments.</title>
        <authorList>
            <person name="Zheng B."/>
            <person name="Yu X."/>
            <person name="Xiao Y."/>
        </authorList>
    </citation>
    <scope>NUCLEOTIDE SEQUENCE [LARGE SCALE GENOMIC DNA]</scope>
    <source>
        <strain evidence="10 12">1713</strain>
        <strain evidence="11 13">198</strain>
    </source>
</reference>
<dbReference type="AlphaFoldDB" id="A0A5F0KF34"/>
<comment type="function">
    <text evidence="7">Involved in the regulation of glutamine synthetase GlnA, a key enzyme in the process to assimilate ammonia. When cellular nitrogen levels are high, the C-terminal adenylyl transferase (AT) inactivates GlnA by covalent transfer of an adenylyl group from ATP to specific tyrosine residue of GlnA, thus reducing its activity. Conversely, when nitrogen levels are low, the N-terminal adenylyl removase (AR) activates GlnA by removing the adenylyl group by phosphorolysis, increasing its activity. The regulatory region of GlnE binds the signal transduction protein PII (GlnB) which indicates the nitrogen status of the cell.</text>
</comment>
<evidence type="ECO:0000256" key="2">
    <source>
        <dbReference type="ARBA" id="ARBA00022695"/>
    </source>
</evidence>
<dbReference type="EMBL" id="QORK01000003">
    <property type="protein sequence ID" value="TFF83212.1"/>
    <property type="molecule type" value="Genomic_DNA"/>
</dbReference>
<dbReference type="InterPro" id="IPR023057">
    <property type="entry name" value="GlnE"/>
</dbReference>
<dbReference type="Gene3D" id="3.30.460.10">
    <property type="entry name" value="Beta Polymerase, domain 2"/>
    <property type="match status" value="2"/>
</dbReference>
<comment type="cofactor">
    <cofactor evidence="7">
        <name>Mg(2+)</name>
        <dbReference type="ChEBI" id="CHEBI:18420"/>
    </cofactor>
</comment>
<dbReference type="Gene3D" id="1.10.4050.10">
    <property type="entry name" value="Glutamine synthase adenylyltransferase GlnE"/>
    <property type="match status" value="1"/>
</dbReference>
<dbReference type="GO" id="GO:0005524">
    <property type="term" value="F:ATP binding"/>
    <property type="evidence" value="ECO:0007669"/>
    <property type="project" value="UniProtKB-UniRule"/>
</dbReference>
<dbReference type="SUPFAM" id="SSF81593">
    <property type="entry name" value="Nucleotidyltransferase substrate binding subunit/domain"/>
    <property type="match status" value="2"/>
</dbReference>
<evidence type="ECO:0000256" key="5">
    <source>
        <dbReference type="ARBA" id="ARBA00022842"/>
    </source>
</evidence>
<evidence type="ECO:0000256" key="4">
    <source>
        <dbReference type="ARBA" id="ARBA00022840"/>
    </source>
</evidence>
<proteinExistence type="inferred from homology"/>
<dbReference type="SUPFAM" id="SSF81301">
    <property type="entry name" value="Nucleotidyltransferase"/>
    <property type="match status" value="2"/>
</dbReference>
<dbReference type="GO" id="GO:0000820">
    <property type="term" value="P:regulation of glutamine family amino acid metabolic process"/>
    <property type="evidence" value="ECO:0007669"/>
    <property type="project" value="UniProtKB-UniRule"/>
</dbReference>
<dbReference type="Gene3D" id="1.20.120.330">
    <property type="entry name" value="Nucleotidyltransferases domain 2"/>
    <property type="match status" value="2"/>
</dbReference>
<dbReference type="HAMAP" id="MF_00802">
    <property type="entry name" value="GlnE"/>
    <property type="match status" value="1"/>
</dbReference>
<keyword evidence="5 7" id="KW-0460">Magnesium</keyword>
<dbReference type="Pfam" id="PF03710">
    <property type="entry name" value="GlnE"/>
    <property type="match status" value="2"/>
</dbReference>
<dbReference type="PANTHER" id="PTHR30621:SF0">
    <property type="entry name" value="BIFUNCTIONAL GLUTAMINE SYNTHETASE ADENYLYLTRANSFERASE_ADENYLYL-REMOVING ENZYME"/>
    <property type="match status" value="1"/>
</dbReference>
<dbReference type="GO" id="GO:0047388">
    <property type="term" value="F:[glutamine synthetase]-adenylyl-L-tyrosine phosphorylase activity"/>
    <property type="evidence" value="ECO:0007669"/>
    <property type="project" value="UniProtKB-EC"/>
</dbReference>
<evidence type="ECO:0000313" key="11">
    <source>
        <dbReference type="EMBL" id="TFF83212.1"/>
    </source>
</evidence>
<dbReference type="OrthoDB" id="9759366at2"/>
<keyword evidence="12" id="KW-1185">Reference proteome</keyword>
<dbReference type="FunFam" id="1.20.120.330:FF:000005">
    <property type="entry name" value="Bifunctional glutamine synthetase adenylyltransferase/adenylyl-removing enzyme"/>
    <property type="match status" value="1"/>
</dbReference>
<evidence type="ECO:0000313" key="10">
    <source>
        <dbReference type="EMBL" id="TFF80361.1"/>
    </source>
</evidence>
<dbReference type="EC" id="2.7.7.89" evidence="7"/>
<accession>A0A5F0KF34</accession>
<evidence type="ECO:0000259" key="9">
    <source>
        <dbReference type="Pfam" id="PF08335"/>
    </source>
</evidence>
<dbReference type="CDD" id="cd05401">
    <property type="entry name" value="NT_GlnE_GlnD_like"/>
    <property type="match status" value="2"/>
</dbReference>
<organism evidence="11 13">
    <name type="scientific">Aeromonas taiwanensis</name>
    <dbReference type="NCBI Taxonomy" id="633417"/>
    <lineage>
        <taxon>Bacteria</taxon>
        <taxon>Pseudomonadati</taxon>
        <taxon>Pseudomonadota</taxon>
        <taxon>Gammaproteobacteria</taxon>
        <taxon>Aeromonadales</taxon>
        <taxon>Aeromonadaceae</taxon>
        <taxon>Aeromonas</taxon>
    </lineage>
</organism>
<keyword evidence="6 7" id="KW-0511">Multifunctional enzyme</keyword>
<evidence type="ECO:0000256" key="3">
    <source>
        <dbReference type="ARBA" id="ARBA00022741"/>
    </source>
</evidence>
<evidence type="ECO:0000313" key="13">
    <source>
        <dbReference type="Proteomes" id="UP000297914"/>
    </source>
</evidence>
<dbReference type="FunFam" id="3.30.460.10:FF:000014">
    <property type="entry name" value="Bifunctional glutamine synthetase adenylyltransferase/adenylyl-removing enzyme"/>
    <property type="match status" value="1"/>
</dbReference>
<keyword evidence="4 7" id="KW-0067">ATP-binding</keyword>
<evidence type="ECO:0000256" key="7">
    <source>
        <dbReference type="HAMAP-Rule" id="MF_00802"/>
    </source>
</evidence>
<feature type="region of interest" description="Adenylyl transferase" evidence="7">
    <location>
        <begin position="484"/>
        <end position="978"/>
    </location>
</feature>
<dbReference type="InterPro" id="IPR043519">
    <property type="entry name" value="NT_sf"/>
</dbReference>
<dbReference type="Gene3D" id="1.20.120.1510">
    <property type="match status" value="1"/>
</dbReference>
<dbReference type="GO" id="GO:0016874">
    <property type="term" value="F:ligase activity"/>
    <property type="evidence" value="ECO:0007669"/>
    <property type="project" value="UniProtKB-KW"/>
</dbReference>
<keyword evidence="1 7" id="KW-0808">Transferase</keyword>
<dbReference type="NCBIfam" id="NF008292">
    <property type="entry name" value="PRK11072.1"/>
    <property type="match status" value="1"/>
</dbReference>
<dbReference type="Proteomes" id="UP000297914">
    <property type="component" value="Unassembled WGS sequence"/>
</dbReference>
<dbReference type="InterPro" id="IPR005190">
    <property type="entry name" value="GlnE_rpt_dom"/>
</dbReference>
<dbReference type="GO" id="GO:0005829">
    <property type="term" value="C:cytosol"/>
    <property type="evidence" value="ECO:0007669"/>
    <property type="project" value="TreeGrafter"/>
</dbReference>
<protein>
    <recommendedName>
        <fullName evidence="7">Bifunctional glutamine synthetase adenylyltransferase/adenylyl-removing enzyme</fullName>
    </recommendedName>
    <alternativeName>
        <fullName evidence="7">ATP:glutamine synthetase adenylyltransferase</fullName>
    </alternativeName>
    <alternativeName>
        <fullName evidence="7">ATase</fullName>
    </alternativeName>
    <domain>
        <recommendedName>
            <fullName evidence="7">Glutamine synthetase adenylyl-L-tyrosine phosphorylase</fullName>
            <ecNumber evidence="7">2.7.7.89</ecNumber>
        </recommendedName>
        <alternativeName>
            <fullName evidence="7">Adenylyl removase</fullName>
            <shortName evidence="7">AR</shortName>
            <shortName evidence="7">AT-N</shortName>
        </alternativeName>
    </domain>
    <domain>
        <recommendedName>
            <fullName evidence="7">Glutamine synthetase adenylyl transferase</fullName>
            <ecNumber evidence="7">2.7.7.42</ecNumber>
        </recommendedName>
        <alternativeName>
            <fullName evidence="7">Adenylyl transferase</fullName>
            <shortName evidence="7">AT</shortName>
            <shortName evidence="7">AT-C</shortName>
        </alternativeName>
    </domain>
</protein>
<evidence type="ECO:0000259" key="8">
    <source>
        <dbReference type="Pfam" id="PF03710"/>
    </source>
</evidence>
<dbReference type="EC" id="2.7.7.42" evidence="7"/>
<dbReference type="GO" id="GO:0008882">
    <property type="term" value="F:[glutamate-ammonia-ligase] adenylyltransferase activity"/>
    <property type="evidence" value="ECO:0007669"/>
    <property type="project" value="UniProtKB-UniRule"/>
</dbReference>
<dbReference type="FunFam" id="3.30.460.10:FF:000009">
    <property type="entry name" value="Bifunctional glutamine synthetase adenylyltransferase/adenylyl-removing enzyme"/>
    <property type="match status" value="1"/>
</dbReference>
<feature type="domain" description="Glutamate-ammonia ligase adenylyltransferase repeated" evidence="8">
    <location>
        <begin position="63"/>
        <end position="307"/>
    </location>
</feature>
<comment type="catalytic activity">
    <reaction evidence="7">
        <text>[glutamine synthetase]-O(4)-(5'-adenylyl)-L-tyrosine + phosphate = [glutamine synthetase]-L-tyrosine + ADP</text>
        <dbReference type="Rhea" id="RHEA:43716"/>
        <dbReference type="Rhea" id="RHEA-COMP:10660"/>
        <dbReference type="Rhea" id="RHEA-COMP:10661"/>
        <dbReference type="ChEBI" id="CHEBI:43474"/>
        <dbReference type="ChEBI" id="CHEBI:46858"/>
        <dbReference type="ChEBI" id="CHEBI:83624"/>
        <dbReference type="ChEBI" id="CHEBI:456216"/>
        <dbReference type="EC" id="2.7.7.89"/>
    </reaction>
</comment>
<feature type="region of interest" description="Adenylyl removase" evidence="7">
    <location>
        <begin position="1"/>
        <end position="474"/>
    </location>
</feature>
<dbReference type="Pfam" id="PF08335">
    <property type="entry name" value="GlnD_UR_UTase"/>
    <property type="match status" value="2"/>
</dbReference>
<comment type="catalytic activity">
    <reaction evidence="7">
        <text>[glutamine synthetase]-L-tyrosine + ATP = [glutamine synthetase]-O(4)-(5'-adenylyl)-L-tyrosine + diphosphate</text>
        <dbReference type="Rhea" id="RHEA:18589"/>
        <dbReference type="Rhea" id="RHEA-COMP:10660"/>
        <dbReference type="Rhea" id="RHEA-COMP:10661"/>
        <dbReference type="ChEBI" id="CHEBI:30616"/>
        <dbReference type="ChEBI" id="CHEBI:33019"/>
        <dbReference type="ChEBI" id="CHEBI:46858"/>
        <dbReference type="ChEBI" id="CHEBI:83624"/>
        <dbReference type="EC" id="2.7.7.42"/>
    </reaction>
</comment>
<sequence>MLDWQPAFYSLCRPSTTRMATVAQHSPSFSALSPLLQEQAQRHWQRLLDLAPDYGELPEATRQTLMTLLALSDFVADSLIKQPELLGPLLASGDLDQPERWPAYEPDLAALLAGVADEEALKRHLRQFRRSRMLVIAWRELLGHADVEESFIHLTRLADALICGARDWLYARQCNELGTPVDGDNNPQPLLILGMGKLGGGELNFSSDIDLIFTFPENGYTVGGRRELANQQFFIKLGQRLINALHQSTVDGQVFRVDMRLRPFGDAGPLAISFAAMEDYYQHHGRNWERYAMVKARVLGPQCEHAQALTELLRPFVFRRYIDFGVIDGLRQMKAMIAAEVRRKGLEGNIKLGAGGIREVEFIAQALQLIRGGREPALRVRHLPEALGAITQSGDLDTERSARLLAAYRFLRRVENILQEIGDQQTQTLPTEERDRQRLIAALGFTDWGAFMARLDEEMAAVHQEFVAVVGEEKEAPAHLDQLWLDLWRTELDAAELEKLLTTQGVAEPAPLCTALLRFKEEYKRRQVGPQGRIALDWLMPELLRLVAASREPARLFERVCTLLTRIFTRSAYLQLLAENPAALRQLVRLCDESNLVSEQLARYPILLDELLDPQHLYHPTPLDQYKPQLRQFLLRIPEEDVEQQMEALRQFKQVQLLRIVAADIAGALPLMKVSDHLTWLAEAITEEVVNQAWAQMSERYGVPPEVAVSGQRGFAVVAYGKLGGIELGYGSDLDLVFLHGGDPNGVTDGRKPIDSRQFYLRLAQRILHLFSTRTPSGILYEIDMRLRPSGDSGLLVSSLSAYEQYQQNEAWTWEHQALVRARPIYGDEAVIADFARIRRDVLAKERDLPTLAREVREMRQKMRDHLLKAGEGEFDLKQSPGGMVDIEFIAQYLVLAHACGEPEALTRWSDNVRIFDECVLAGVLTLEQAEGLKHAYLEIRNLGHRLNLSEVSRKVGDDQLPRERGHVQAVWQQLLGE</sequence>
<keyword evidence="11" id="KW-0436">Ligase</keyword>
<comment type="similarity">
    <text evidence="7">Belongs to the GlnE family.</text>
</comment>
<feature type="domain" description="PII-uridylyltransferase/Glutamine-synthetase adenylyltransferase" evidence="9">
    <location>
        <begin position="858"/>
        <end position="964"/>
    </location>
</feature>
<dbReference type="GO" id="GO:0000287">
    <property type="term" value="F:magnesium ion binding"/>
    <property type="evidence" value="ECO:0007669"/>
    <property type="project" value="UniProtKB-UniRule"/>
</dbReference>
<gene>
    <name evidence="7" type="primary">glnE</name>
    <name evidence="10" type="ORF">DRM93_02190</name>
    <name evidence="11" type="ORF">DRM94_02190</name>
</gene>
<dbReference type="Proteomes" id="UP000297720">
    <property type="component" value="Unassembled WGS sequence"/>
</dbReference>
<feature type="domain" description="Glutamate-ammonia ligase adenylyltransferase repeated" evidence="8">
    <location>
        <begin position="585"/>
        <end position="837"/>
    </location>
</feature>
<evidence type="ECO:0000313" key="12">
    <source>
        <dbReference type="Proteomes" id="UP000297720"/>
    </source>
</evidence>
<comment type="caution">
    <text evidence="11">The sequence shown here is derived from an EMBL/GenBank/DDBJ whole genome shotgun (WGS) entry which is preliminary data.</text>
</comment>
<keyword evidence="2 7" id="KW-0548">Nucleotidyltransferase</keyword>